<dbReference type="GO" id="GO:0003700">
    <property type="term" value="F:DNA-binding transcription factor activity"/>
    <property type="evidence" value="ECO:0007669"/>
    <property type="project" value="InterPro"/>
</dbReference>
<dbReference type="PANTHER" id="PTHR13947:SF37">
    <property type="entry name" value="LD18367P"/>
    <property type="match status" value="1"/>
</dbReference>
<dbReference type="HOGENOM" id="CLU_065219_0_0_0"/>
<dbReference type="InterPro" id="IPR016181">
    <property type="entry name" value="Acyl_CoA_acyltransferase"/>
</dbReference>
<dbReference type="Pfam" id="PF00583">
    <property type="entry name" value="Acetyltransf_1"/>
    <property type="match status" value="1"/>
</dbReference>
<dbReference type="InterPro" id="IPR036390">
    <property type="entry name" value="WH_DNA-bd_sf"/>
</dbReference>
<keyword evidence="1 4" id="KW-0808">Transferase</keyword>
<protein>
    <submittedName>
        <fullName evidence="4">Transcriptional regulator, MarR family with acetyltransferase activity</fullName>
    </submittedName>
</protein>
<dbReference type="eggNOG" id="COG0456">
    <property type="taxonomic scope" value="Bacteria"/>
</dbReference>
<dbReference type="InterPro" id="IPR000835">
    <property type="entry name" value="HTH_MarR-typ"/>
</dbReference>
<evidence type="ECO:0000313" key="4">
    <source>
        <dbReference type="EMBL" id="ABJ83571.1"/>
    </source>
</evidence>
<dbReference type="Pfam" id="PF12802">
    <property type="entry name" value="MarR_2"/>
    <property type="match status" value="1"/>
</dbReference>
<dbReference type="InterPro" id="IPR011991">
    <property type="entry name" value="ArsR-like_HTH"/>
</dbReference>
<accession>Q024K5</accession>
<dbReference type="PROSITE" id="PS50995">
    <property type="entry name" value="HTH_MARR_2"/>
    <property type="match status" value="1"/>
</dbReference>
<dbReference type="KEGG" id="sus:Acid_2582"/>
<dbReference type="SUPFAM" id="SSF46785">
    <property type="entry name" value="Winged helix' DNA-binding domain"/>
    <property type="match status" value="1"/>
</dbReference>
<organism evidence="4">
    <name type="scientific">Solibacter usitatus (strain Ellin6076)</name>
    <dbReference type="NCBI Taxonomy" id="234267"/>
    <lineage>
        <taxon>Bacteria</taxon>
        <taxon>Pseudomonadati</taxon>
        <taxon>Acidobacteriota</taxon>
        <taxon>Terriglobia</taxon>
        <taxon>Bryobacterales</taxon>
        <taxon>Solibacteraceae</taxon>
        <taxon>Candidatus Solibacter</taxon>
    </lineage>
</organism>
<dbReference type="AlphaFoldDB" id="Q024K5"/>
<dbReference type="EMBL" id="CP000473">
    <property type="protein sequence ID" value="ABJ83571.1"/>
    <property type="molecule type" value="Genomic_DNA"/>
</dbReference>
<feature type="domain" description="N-acetyltransferase" evidence="3">
    <location>
        <begin position="171"/>
        <end position="317"/>
    </location>
</feature>
<evidence type="ECO:0000256" key="1">
    <source>
        <dbReference type="ARBA" id="ARBA00022679"/>
    </source>
</evidence>
<dbReference type="GO" id="GO:0008080">
    <property type="term" value="F:N-acetyltransferase activity"/>
    <property type="evidence" value="ECO:0007669"/>
    <property type="project" value="InterPro"/>
</dbReference>
<sequence>MMVDTVLMQPLADDIASFRRFNRMYTRFIGTLREGMHDTEYSLAEARVLYELANRPAPAAKEIADELGMDAGYLSRLLGKLQRAGLLKRKSSRQDARSVELALTVRGKAAFRKLNLRSDQQARSVLEQLPHADRTALIRSMQAIEGVLVRPASPPPAFVLRPHRAGDMGWVVCREGAVYAEEYGWDLTFEGLVARIVADFLANFDPVRERCWIAEVAGESMGHIFLVKHPDRPGTAKLRLLFVEPAARGMGLGRALVNECIRFARSAGYRRVVLWTQSILLPARRIYMAAGFRLVQEEAHHSFGHDLTGQTWELELT</sequence>
<dbReference type="InterPro" id="IPR000182">
    <property type="entry name" value="GNAT_dom"/>
</dbReference>
<dbReference type="eggNOG" id="COG1846">
    <property type="taxonomic scope" value="Bacteria"/>
</dbReference>
<feature type="domain" description="HTH marR-type" evidence="2">
    <location>
        <begin position="1"/>
        <end position="146"/>
    </location>
</feature>
<name>Q024K5_SOLUE</name>
<dbReference type="InterPro" id="IPR050769">
    <property type="entry name" value="NAT_camello-type"/>
</dbReference>
<dbReference type="CDD" id="cd04301">
    <property type="entry name" value="NAT_SF"/>
    <property type="match status" value="1"/>
</dbReference>
<evidence type="ECO:0000259" key="3">
    <source>
        <dbReference type="PROSITE" id="PS51186"/>
    </source>
</evidence>
<evidence type="ECO:0000259" key="2">
    <source>
        <dbReference type="PROSITE" id="PS50995"/>
    </source>
</evidence>
<dbReference type="InterPro" id="IPR036388">
    <property type="entry name" value="WH-like_DNA-bd_sf"/>
</dbReference>
<dbReference type="CDD" id="cd00090">
    <property type="entry name" value="HTH_ARSR"/>
    <property type="match status" value="1"/>
</dbReference>
<dbReference type="PANTHER" id="PTHR13947">
    <property type="entry name" value="GNAT FAMILY N-ACETYLTRANSFERASE"/>
    <property type="match status" value="1"/>
</dbReference>
<dbReference type="PROSITE" id="PS51186">
    <property type="entry name" value="GNAT"/>
    <property type="match status" value="1"/>
</dbReference>
<dbReference type="STRING" id="234267.Acid_2582"/>
<dbReference type="Gene3D" id="1.10.10.10">
    <property type="entry name" value="Winged helix-like DNA-binding domain superfamily/Winged helix DNA-binding domain"/>
    <property type="match status" value="1"/>
</dbReference>
<proteinExistence type="predicted"/>
<dbReference type="InParanoid" id="Q024K5"/>
<gene>
    <name evidence="4" type="ordered locus">Acid_2582</name>
</gene>
<dbReference type="SUPFAM" id="SSF55729">
    <property type="entry name" value="Acyl-CoA N-acyltransferases (Nat)"/>
    <property type="match status" value="1"/>
</dbReference>
<dbReference type="Gene3D" id="3.40.630.30">
    <property type="match status" value="1"/>
</dbReference>
<dbReference type="SMART" id="SM00347">
    <property type="entry name" value="HTH_MARR"/>
    <property type="match status" value="1"/>
</dbReference>
<reference evidence="4" key="1">
    <citation type="submission" date="2006-10" db="EMBL/GenBank/DDBJ databases">
        <title>Complete sequence of Solibacter usitatus Ellin6076.</title>
        <authorList>
            <consortium name="US DOE Joint Genome Institute"/>
            <person name="Copeland A."/>
            <person name="Lucas S."/>
            <person name="Lapidus A."/>
            <person name="Barry K."/>
            <person name="Detter J.C."/>
            <person name="Glavina del Rio T."/>
            <person name="Hammon N."/>
            <person name="Israni S."/>
            <person name="Dalin E."/>
            <person name="Tice H."/>
            <person name="Pitluck S."/>
            <person name="Thompson L.S."/>
            <person name="Brettin T."/>
            <person name="Bruce D."/>
            <person name="Han C."/>
            <person name="Tapia R."/>
            <person name="Gilna P."/>
            <person name="Schmutz J."/>
            <person name="Larimer F."/>
            <person name="Land M."/>
            <person name="Hauser L."/>
            <person name="Kyrpides N."/>
            <person name="Mikhailova N."/>
            <person name="Janssen P.H."/>
            <person name="Kuske C.R."/>
            <person name="Richardson P."/>
        </authorList>
    </citation>
    <scope>NUCLEOTIDE SEQUENCE</scope>
    <source>
        <strain evidence="4">Ellin6076</strain>
    </source>
</reference>